<gene>
    <name evidence="13" type="ORF">ENW96_11150</name>
</gene>
<keyword evidence="9 11" id="KW-0472">Membrane</keyword>
<dbReference type="PRINTS" id="PR01374">
    <property type="entry name" value="TONBPROTEIN"/>
</dbReference>
<evidence type="ECO:0000256" key="2">
    <source>
        <dbReference type="ARBA" id="ARBA00006555"/>
    </source>
</evidence>
<evidence type="ECO:0000256" key="1">
    <source>
        <dbReference type="ARBA" id="ARBA00004383"/>
    </source>
</evidence>
<dbReference type="PROSITE" id="PS52015">
    <property type="entry name" value="TONB_CTD"/>
    <property type="match status" value="1"/>
</dbReference>
<evidence type="ECO:0000256" key="7">
    <source>
        <dbReference type="ARBA" id="ARBA00022927"/>
    </source>
</evidence>
<reference evidence="13" key="1">
    <citation type="journal article" date="2020" name="mSystems">
        <title>Genome- and Community-Level Interaction Insights into Carbon Utilization and Element Cycling Functions of Hydrothermarchaeota in Hydrothermal Sediment.</title>
        <authorList>
            <person name="Zhou Z."/>
            <person name="Liu Y."/>
            <person name="Xu W."/>
            <person name="Pan J."/>
            <person name="Luo Z.H."/>
            <person name="Li M."/>
        </authorList>
    </citation>
    <scope>NUCLEOTIDE SEQUENCE [LARGE SCALE GENOMIC DNA]</scope>
    <source>
        <strain evidence="13">SpSt-897</strain>
    </source>
</reference>
<evidence type="ECO:0000313" key="13">
    <source>
        <dbReference type="EMBL" id="HGF34922.1"/>
    </source>
</evidence>
<feature type="region of interest" description="Disordered" evidence="10">
    <location>
        <begin position="78"/>
        <end position="178"/>
    </location>
</feature>
<dbReference type="GO" id="GO:0098797">
    <property type="term" value="C:plasma membrane protein complex"/>
    <property type="evidence" value="ECO:0007669"/>
    <property type="project" value="TreeGrafter"/>
</dbReference>
<dbReference type="InterPro" id="IPR006260">
    <property type="entry name" value="TonB/TolA_C"/>
</dbReference>
<evidence type="ECO:0000256" key="5">
    <source>
        <dbReference type="ARBA" id="ARBA00022519"/>
    </source>
</evidence>
<dbReference type="GO" id="GO:0031992">
    <property type="term" value="F:energy transducer activity"/>
    <property type="evidence" value="ECO:0007669"/>
    <property type="project" value="InterPro"/>
</dbReference>
<dbReference type="AlphaFoldDB" id="A0A7C3V4C7"/>
<keyword evidence="7" id="KW-0653">Protein transport</keyword>
<dbReference type="GO" id="GO:0015031">
    <property type="term" value="P:protein transport"/>
    <property type="evidence" value="ECO:0007669"/>
    <property type="project" value="UniProtKB-KW"/>
</dbReference>
<feature type="compositionally biased region" description="Gly residues" evidence="10">
    <location>
        <begin position="140"/>
        <end position="176"/>
    </location>
</feature>
<evidence type="ECO:0000259" key="12">
    <source>
        <dbReference type="PROSITE" id="PS52015"/>
    </source>
</evidence>
<evidence type="ECO:0000256" key="11">
    <source>
        <dbReference type="SAM" id="Phobius"/>
    </source>
</evidence>
<comment type="similarity">
    <text evidence="2">Belongs to the TonB family.</text>
</comment>
<dbReference type="InterPro" id="IPR003538">
    <property type="entry name" value="TonB"/>
</dbReference>
<feature type="compositionally biased region" description="Low complexity" evidence="10">
    <location>
        <begin position="127"/>
        <end position="139"/>
    </location>
</feature>
<comment type="caution">
    <text evidence="13">The sequence shown here is derived from an EMBL/GenBank/DDBJ whole genome shotgun (WGS) entry which is preliminary data.</text>
</comment>
<keyword evidence="4" id="KW-1003">Cell membrane</keyword>
<proteinExistence type="inferred from homology"/>
<dbReference type="SUPFAM" id="SSF74653">
    <property type="entry name" value="TolA/TonB C-terminal domain"/>
    <property type="match status" value="1"/>
</dbReference>
<evidence type="ECO:0000256" key="4">
    <source>
        <dbReference type="ARBA" id="ARBA00022475"/>
    </source>
</evidence>
<dbReference type="PANTHER" id="PTHR33446:SF2">
    <property type="entry name" value="PROTEIN TONB"/>
    <property type="match status" value="1"/>
</dbReference>
<dbReference type="InterPro" id="IPR037682">
    <property type="entry name" value="TonB_C"/>
</dbReference>
<keyword evidence="5" id="KW-0997">Cell inner membrane</keyword>
<name>A0A7C3V4C7_9BACT</name>
<evidence type="ECO:0000256" key="3">
    <source>
        <dbReference type="ARBA" id="ARBA00022448"/>
    </source>
</evidence>
<evidence type="ECO:0000256" key="8">
    <source>
        <dbReference type="ARBA" id="ARBA00022989"/>
    </source>
</evidence>
<keyword evidence="6 11" id="KW-0812">Transmembrane</keyword>
<keyword evidence="8 11" id="KW-1133">Transmembrane helix</keyword>
<accession>A0A7C3V4C7</accession>
<comment type="subcellular location">
    <subcellularLocation>
        <location evidence="1">Cell inner membrane</location>
        <topology evidence="1">Single-pass membrane protein</topology>
        <orientation evidence="1">Periplasmic side</orientation>
    </subcellularLocation>
</comment>
<evidence type="ECO:0000256" key="10">
    <source>
        <dbReference type="SAM" id="MobiDB-lite"/>
    </source>
</evidence>
<feature type="domain" description="TonB C-terminal" evidence="12">
    <location>
        <begin position="182"/>
        <end position="275"/>
    </location>
</feature>
<dbReference type="EMBL" id="DTMF01000270">
    <property type="protein sequence ID" value="HGF34922.1"/>
    <property type="molecule type" value="Genomic_DNA"/>
</dbReference>
<evidence type="ECO:0000256" key="6">
    <source>
        <dbReference type="ARBA" id="ARBA00022692"/>
    </source>
</evidence>
<dbReference type="PANTHER" id="PTHR33446">
    <property type="entry name" value="PROTEIN TONB-RELATED"/>
    <property type="match status" value="1"/>
</dbReference>
<dbReference type="Pfam" id="PF03544">
    <property type="entry name" value="TonB_C"/>
    <property type="match status" value="1"/>
</dbReference>
<protein>
    <submittedName>
        <fullName evidence="13">Energy transducer TonB</fullName>
    </submittedName>
</protein>
<dbReference type="GO" id="GO:0015891">
    <property type="term" value="P:siderophore transport"/>
    <property type="evidence" value="ECO:0007669"/>
    <property type="project" value="InterPro"/>
</dbReference>
<dbReference type="Gene3D" id="3.30.1150.10">
    <property type="match status" value="1"/>
</dbReference>
<keyword evidence="3" id="KW-0813">Transport</keyword>
<feature type="transmembrane region" description="Helical" evidence="11">
    <location>
        <begin position="14"/>
        <end position="36"/>
    </location>
</feature>
<evidence type="ECO:0000256" key="9">
    <source>
        <dbReference type="ARBA" id="ARBA00023136"/>
    </source>
</evidence>
<feature type="compositionally biased region" description="Pro residues" evidence="10">
    <location>
        <begin position="101"/>
        <end position="119"/>
    </location>
</feature>
<sequence>MAVEQRWEGGNGRAWILAVLGSALLHSLAAALLFHWDVPARPRPKKVVVVEPISLAAGLSGRQGGGGNVQVPEKPKALPAAKEKLNPVRAAKKAAPRPVTELPPPELARPTPIKPPPPLSVRLQTDPGRAPAASPASTGSGSGKSGGGAGSGVSTGSGTGIGAGSGTGAGGAGSGSGSPLQAYLQQVRSLLEQKKHYPALARRQHQEGVAVLRFTVAASGRIEAVQLLRSSGHPLLDQEAQETVQRVRSFPPFPPGLGRERLTIEIPLAFRLLGS</sequence>
<dbReference type="InterPro" id="IPR051045">
    <property type="entry name" value="TonB-dependent_transducer"/>
</dbReference>
<organism evidence="13">
    <name type="scientific">Desulfobacca acetoxidans</name>
    <dbReference type="NCBI Taxonomy" id="60893"/>
    <lineage>
        <taxon>Bacteria</taxon>
        <taxon>Pseudomonadati</taxon>
        <taxon>Thermodesulfobacteriota</taxon>
        <taxon>Desulfobaccia</taxon>
        <taxon>Desulfobaccales</taxon>
        <taxon>Desulfobaccaceae</taxon>
        <taxon>Desulfobacca</taxon>
    </lineage>
</organism>
<dbReference type="GO" id="GO:0030288">
    <property type="term" value="C:outer membrane-bounded periplasmic space"/>
    <property type="evidence" value="ECO:0007669"/>
    <property type="project" value="InterPro"/>
</dbReference>
<dbReference type="NCBIfam" id="TIGR01352">
    <property type="entry name" value="tonB_Cterm"/>
    <property type="match status" value="1"/>
</dbReference>
<dbReference type="GO" id="GO:0055085">
    <property type="term" value="P:transmembrane transport"/>
    <property type="evidence" value="ECO:0007669"/>
    <property type="project" value="InterPro"/>
</dbReference>